<keyword evidence="3" id="KW-1185">Reference proteome</keyword>
<feature type="compositionally biased region" description="Polar residues" evidence="1">
    <location>
        <begin position="197"/>
        <end position="228"/>
    </location>
</feature>
<sequence length="333" mass="36383">MYLEDRIENASSLLLPNWVNGNLYEGATEVTGVLPIPEDVRTSAGMAPYEAALDAKRLHHHLASLQDTRKAVTPIHNDIEKTLFRDLMAAFPETFGNLSSDNQAAKAAKIWNGRAETEKDLPEHLKVYYNGPWKTNSNIIQTKAVSAAVRKPLLETIHDEERMRMAPTVPQTTLKPHSVLDGLLSFDPETQDPAAVTSESQPLPTTSSAVQPDMSSGNQSMSTGNESMSHPPASETPNPPTPIAGPSQTHDERIRGVAKRRVEDALSEREPPVKKARRGRTCCKCGISECPGKGSRGVKSCRNKCRDCGNVECAGRDTQSRAKTCSSMLSRDE</sequence>
<proteinExistence type="predicted"/>
<protein>
    <submittedName>
        <fullName evidence="2">Uncharacterized protein</fullName>
    </submittedName>
</protein>
<organism evidence="2 3">
    <name type="scientific">Mycena citricolor</name>
    <dbReference type="NCBI Taxonomy" id="2018698"/>
    <lineage>
        <taxon>Eukaryota</taxon>
        <taxon>Fungi</taxon>
        <taxon>Dikarya</taxon>
        <taxon>Basidiomycota</taxon>
        <taxon>Agaricomycotina</taxon>
        <taxon>Agaricomycetes</taxon>
        <taxon>Agaricomycetidae</taxon>
        <taxon>Agaricales</taxon>
        <taxon>Marasmiineae</taxon>
        <taxon>Mycenaceae</taxon>
        <taxon>Mycena</taxon>
    </lineage>
</organism>
<dbReference type="AlphaFoldDB" id="A0AAD2I2F0"/>
<evidence type="ECO:0000256" key="1">
    <source>
        <dbReference type="SAM" id="MobiDB-lite"/>
    </source>
</evidence>
<feature type="region of interest" description="Disordered" evidence="1">
    <location>
        <begin position="183"/>
        <end position="252"/>
    </location>
</feature>
<reference evidence="2" key="1">
    <citation type="submission" date="2023-11" db="EMBL/GenBank/DDBJ databases">
        <authorList>
            <person name="De Vega J J."/>
            <person name="De Vega J J."/>
        </authorList>
    </citation>
    <scope>NUCLEOTIDE SEQUENCE</scope>
</reference>
<accession>A0AAD2I2F0</accession>
<dbReference type="Proteomes" id="UP001295794">
    <property type="component" value="Unassembled WGS sequence"/>
</dbReference>
<gene>
    <name evidence="2" type="ORF">MYCIT1_LOCUS38634</name>
</gene>
<evidence type="ECO:0000313" key="3">
    <source>
        <dbReference type="Proteomes" id="UP001295794"/>
    </source>
</evidence>
<dbReference type="EMBL" id="CAVNYO010000483">
    <property type="protein sequence ID" value="CAK5285017.1"/>
    <property type="molecule type" value="Genomic_DNA"/>
</dbReference>
<name>A0AAD2I2F0_9AGAR</name>
<comment type="caution">
    <text evidence="2">The sequence shown here is derived from an EMBL/GenBank/DDBJ whole genome shotgun (WGS) entry which is preliminary data.</text>
</comment>
<evidence type="ECO:0000313" key="2">
    <source>
        <dbReference type="EMBL" id="CAK5285017.1"/>
    </source>
</evidence>